<dbReference type="PANTHER" id="PTHR23426:SF65">
    <property type="entry name" value="FERREDOXIN-2, MITOCHONDRIAL"/>
    <property type="match status" value="1"/>
</dbReference>
<comment type="similarity">
    <text evidence="1">Belongs to the adrenodoxin/putidaredoxin family.</text>
</comment>
<dbReference type="Proteomes" id="UP000703038">
    <property type="component" value="Unassembled WGS sequence"/>
</dbReference>
<dbReference type="PANTHER" id="PTHR23426">
    <property type="entry name" value="FERREDOXIN/ADRENODOXIN"/>
    <property type="match status" value="1"/>
</dbReference>
<name>A0ABS2L087_9NOCA</name>
<feature type="domain" description="2Fe-2S ferredoxin-type" evidence="7">
    <location>
        <begin position="2"/>
        <end position="102"/>
    </location>
</feature>
<dbReference type="EMBL" id="JAFBBK010000001">
    <property type="protein sequence ID" value="MBM7417456.1"/>
    <property type="molecule type" value="Genomic_DNA"/>
</dbReference>
<evidence type="ECO:0000313" key="9">
    <source>
        <dbReference type="Proteomes" id="UP000703038"/>
    </source>
</evidence>
<comment type="cofactor">
    <cofactor evidence="6">
        <name>[2Fe-2S] cluster</name>
        <dbReference type="ChEBI" id="CHEBI:190135"/>
    </cofactor>
</comment>
<evidence type="ECO:0000256" key="4">
    <source>
        <dbReference type="ARBA" id="ARBA00023004"/>
    </source>
</evidence>
<dbReference type="RefSeq" id="WP_204870125.1">
    <property type="nucleotide sequence ID" value="NZ_JAFBBK010000001.1"/>
</dbReference>
<evidence type="ECO:0000256" key="6">
    <source>
        <dbReference type="ARBA" id="ARBA00034078"/>
    </source>
</evidence>
<dbReference type="CDD" id="cd00207">
    <property type="entry name" value="fer2"/>
    <property type="match status" value="1"/>
</dbReference>
<evidence type="ECO:0000259" key="7">
    <source>
        <dbReference type="PROSITE" id="PS51085"/>
    </source>
</evidence>
<proteinExistence type="inferred from homology"/>
<reference evidence="8 9" key="1">
    <citation type="submission" date="2021-01" db="EMBL/GenBank/DDBJ databases">
        <title>Genomics of switchgrass bacterial isolates.</title>
        <authorList>
            <person name="Shade A."/>
        </authorList>
    </citation>
    <scope>NUCLEOTIDE SEQUENCE [LARGE SCALE GENOMIC DNA]</scope>
    <source>
        <strain evidence="8 9">PvP111</strain>
    </source>
</reference>
<evidence type="ECO:0000313" key="8">
    <source>
        <dbReference type="EMBL" id="MBM7417456.1"/>
    </source>
</evidence>
<gene>
    <name evidence="8" type="ORF">JOE42_004189</name>
</gene>
<keyword evidence="4" id="KW-0408">Iron</keyword>
<sequence>MPRVTFIQADGREDVVDVADDTSVMQSAMDNLVPGIIADCGGELTCATCHVYVDDQSPFQPPTAEEADMLECAVDPEPESRLSCQLNLRGETSTVVRVPASQL</sequence>
<evidence type="ECO:0000256" key="3">
    <source>
        <dbReference type="ARBA" id="ARBA00022723"/>
    </source>
</evidence>
<dbReference type="Pfam" id="PF00111">
    <property type="entry name" value="Fer2"/>
    <property type="match status" value="1"/>
</dbReference>
<organism evidence="8 9">
    <name type="scientific">Rhodococcoides corynebacterioides</name>
    <dbReference type="NCBI Taxonomy" id="53972"/>
    <lineage>
        <taxon>Bacteria</taxon>
        <taxon>Bacillati</taxon>
        <taxon>Actinomycetota</taxon>
        <taxon>Actinomycetes</taxon>
        <taxon>Mycobacteriales</taxon>
        <taxon>Nocardiaceae</taxon>
        <taxon>Rhodococcoides</taxon>
    </lineage>
</organism>
<dbReference type="PROSITE" id="PS51085">
    <property type="entry name" value="2FE2S_FER_2"/>
    <property type="match status" value="1"/>
</dbReference>
<protein>
    <submittedName>
        <fullName evidence="8">2Fe-2S ferredoxin</fullName>
    </submittedName>
</protein>
<dbReference type="InterPro" id="IPR001041">
    <property type="entry name" value="2Fe-2S_ferredoxin-type"/>
</dbReference>
<dbReference type="Gene3D" id="3.10.20.30">
    <property type="match status" value="1"/>
</dbReference>
<keyword evidence="2" id="KW-0001">2Fe-2S</keyword>
<evidence type="ECO:0000256" key="1">
    <source>
        <dbReference type="ARBA" id="ARBA00010914"/>
    </source>
</evidence>
<dbReference type="SUPFAM" id="SSF54292">
    <property type="entry name" value="2Fe-2S ferredoxin-like"/>
    <property type="match status" value="1"/>
</dbReference>
<evidence type="ECO:0000256" key="5">
    <source>
        <dbReference type="ARBA" id="ARBA00023014"/>
    </source>
</evidence>
<dbReference type="InterPro" id="IPR001055">
    <property type="entry name" value="Adrenodoxin-like"/>
</dbReference>
<comment type="caution">
    <text evidence="8">The sequence shown here is derived from an EMBL/GenBank/DDBJ whole genome shotgun (WGS) entry which is preliminary data.</text>
</comment>
<keyword evidence="5" id="KW-0411">Iron-sulfur</keyword>
<accession>A0ABS2L087</accession>
<dbReference type="InterPro" id="IPR012675">
    <property type="entry name" value="Beta-grasp_dom_sf"/>
</dbReference>
<dbReference type="InterPro" id="IPR036010">
    <property type="entry name" value="2Fe-2S_ferredoxin-like_sf"/>
</dbReference>
<keyword evidence="9" id="KW-1185">Reference proteome</keyword>
<evidence type="ECO:0000256" key="2">
    <source>
        <dbReference type="ARBA" id="ARBA00022714"/>
    </source>
</evidence>
<keyword evidence="3" id="KW-0479">Metal-binding</keyword>